<organism evidence="2 3">
    <name type="scientific">Vitis vinifera</name>
    <name type="common">Grape</name>
    <dbReference type="NCBI Taxonomy" id="29760"/>
    <lineage>
        <taxon>Eukaryota</taxon>
        <taxon>Viridiplantae</taxon>
        <taxon>Streptophyta</taxon>
        <taxon>Embryophyta</taxon>
        <taxon>Tracheophyta</taxon>
        <taxon>Spermatophyta</taxon>
        <taxon>Magnoliopsida</taxon>
        <taxon>eudicotyledons</taxon>
        <taxon>Gunneridae</taxon>
        <taxon>Pentapetalae</taxon>
        <taxon>rosids</taxon>
        <taxon>Vitales</taxon>
        <taxon>Vitaceae</taxon>
        <taxon>Viteae</taxon>
        <taxon>Vitis</taxon>
    </lineage>
</organism>
<dbReference type="EMBL" id="QGNW01000727">
    <property type="protein sequence ID" value="RVW64033.1"/>
    <property type="molecule type" value="Genomic_DNA"/>
</dbReference>
<dbReference type="Proteomes" id="UP000288805">
    <property type="component" value="Unassembled WGS sequence"/>
</dbReference>
<comment type="caution">
    <text evidence="2">The sequence shown here is derived from an EMBL/GenBank/DDBJ whole genome shotgun (WGS) entry which is preliminary data.</text>
</comment>
<dbReference type="InterPro" id="IPR013103">
    <property type="entry name" value="RVT_2"/>
</dbReference>
<dbReference type="InterPro" id="IPR043502">
    <property type="entry name" value="DNA/RNA_pol_sf"/>
</dbReference>
<evidence type="ECO:0000313" key="2">
    <source>
        <dbReference type="EMBL" id="RVW64033.1"/>
    </source>
</evidence>
<dbReference type="PANTHER" id="PTHR11439:SF517">
    <property type="entry name" value="CYSTEINE-RICH RLK (RECEPTOR-LIKE PROTEIN KINASE) 8"/>
    <property type="match status" value="1"/>
</dbReference>
<dbReference type="SUPFAM" id="SSF56672">
    <property type="entry name" value="DNA/RNA polymerases"/>
    <property type="match status" value="1"/>
</dbReference>
<evidence type="ECO:0000313" key="3">
    <source>
        <dbReference type="Proteomes" id="UP000288805"/>
    </source>
</evidence>
<reference evidence="2 3" key="1">
    <citation type="journal article" date="2018" name="PLoS Genet.">
        <title>Population sequencing reveals clonal diversity and ancestral inbreeding in the grapevine cultivar Chardonnay.</title>
        <authorList>
            <person name="Roach M.J."/>
            <person name="Johnson D.L."/>
            <person name="Bohlmann J."/>
            <person name="van Vuuren H.J."/>
            <person name="Jones S.J."/>
            <person name="Pretorius I.S."/>
            <person name="Schmidt S.A."/>
            <person name="Borneman A.R."/>
        </authorList>
    </citation>
    <scope>NUCLEOTIDE SEQUENCE [LARGE SCALE GENOMIC DNA]</scope>
    <source>
        <strain evidence="3">cv. Chardonnay</strain>
        <tissue evidence="2">Leaf</tissue>
    </source>
</reference>
<evidence type="ECO:0000259" key="1">
    <source>
        <dbReference type="Pfam" id="PF07727"/>
    </source>
</evidence>
<dbReference type="AlphaFoldDB" id="A0A438FVP9"/>
<feature type="domain" description="Reverse transcriptase Ty1/copia-type" evidence="1">
    <location>
        <begin position="119"/>
        <end position="318"/>
    </location>
</feature>
<protein>
    <submittedName>
        <fullName evidence="2">Retrovirus-related Pol polyprotein from transposon TNT 1-94</fullName>
    </submittedName>
</protein>
<sequence>MLAGTRALSHLLCSCHMRIQTSLKSQDPHPPSFLLVNIGKIALATIVSIKVAGHEATPLGFEPVTLALIPLGGPQALPTLLKAIVVRKDAYPSLIVHSPKRPRQTQGELMDMANPPICQQHGVDYTEVFASVARMDTDRMIIALAAQRNWTIYQLDVKLAFLHGELSEEVFVEQPRGYEQKDNPHKVYKLKKALYGLKQAPRAWFSRIEAHFVNEGFERCHNEHTLFVKTIKGGKILILSLYVDDLIFTGNDESMFYEFKSSMMREFDMTDLGKIRYFLGFEVLQKTDGIYISKKKYALDVLKRFGMEESNSIHSPIVTSFKVFKDENGVKVDATFFKQMTAKRVFGYLRGTTNLGIFYKKGGNDKLVVFTNSDYVGDLEDRKSTSGYVFMLSSGAVSWSSKKQPVVSLSIIEAEFIAATSCACQPVWMRRILEKLGHTQGSQESNASNRVRFGVEMRKIWPSEDNCIKLRDNFARWKSSFSKYGCYVMAWMQSHGNFSHPEIISYELLEGEVFNSKFCINPLEPISMAIESCACHIEYEIIEEAMNFMSYEHLVEECPIIPVYKQHVQATQQASNLEQAMVNLSKGIHEVEAKKGESSMVKEVKMVITLSGGTAKNWCTANDERKEEKREFWPLVLLPLWDIFWSTSSSPFYTYYIPFRSSGSQESKASNDVQIGVEMKKLWSLQENWIELSGNFAHLNPRCEIHSKVRNSFQGANSQSKVRILQHQFRTPLFKVRNFAPCEHFWNTSGILYTSSPFSHGVKQGAKISHSAKLSAKLDSRCEILILRCENFATVGHTFGALPEVHFYMIYTFQSSGSQESRASNGT</sequence>
<accession>A0A438FVP9</accession>
<dbReference type="Pfam" id="PF07727">
    <property type="entry name" value="RVT_2"/>
    <property type="match status" value="1"/>
</dbReference>
<proteinExistence type="predicted"/>
<name>A0A438FVP9_VITVI</name>
<dbReference type="PANTHER" id="PTHR11439">
    <property type="entry name" value="GAG-POL-RELATED RETROTRANSPOSON"/>
    <property type="match status" value="1"/>
</dbReference>
<dbReference type="CDD" id="cd09272">
    <property type="entry name" value="RNase_HI_RT_Ty1"/>
    <property type="match status" value="1"/>
</dbReference>
<gene>
    <name evidence="2" type="primary">POLX_2854</name>
    <name evidence="2" type="ORF">CK203_049414</name>
</gene>